<evidence type="ECO:0000313" key="5">
    <source>
        <dbReference type="EMBL" id="GAG19749.1"/>
    </source>
</evidence>
<accession>X0VMY1</accession>
<protein>
    <submittedName>
        <fullName evidence="5">Uncharacterized protein</fullName>
    </submittedName>
</protein>
<keyword evidence="2" id="KW-0694">RNA-binding</keyword>
<evidence type="ECO:0000256" key="2">
    <source>
        <dbReference type="ARBA" id="ARBA00022884"/>
    </source>
</evidence>
<dbReference type="GO" id="GO:0006353">
    <property type="term" value="P:DNA-templated transcription termination"/>
    <property type="evidence" value="ECO:0007669"/>
    <property type="project" value="UniProtKB-KW"/>
</dbReference>
<organism evidence="5">
    <name type="scientific">marine sediment metagenome</name>
    <dbReference type="NCBI Taxonomy" id="412755"/>
    <lineage>
        <taxon>unclassified sequences</taxon>
        <taxon>metagenomes</taxon>
        <taxon>ecological metagenomes</taxon>
    </lineage>
</organism>
<proteinExistence type="predicted"/>
<keyword evidence="1" id="KW-0963">Cytoplasm</keyword>
<name>X0VMY1_9ZZZZ</name>
<gene>
    <name evidence="5" type="ORF">S01H1_54754</name>
</gene>
<dbReference type="EMBL" id="BARS01035544">
    <property type="protein sequence ID" value="GAG19749.1"/>
    <property type="molecule type" value="Genomic_DNA"/>
</dbReference>
<dbReference type="InterPro" id="IPR009019">
    <property type="entry name" value="KH_sf_prok-type"/>
</dbReference>
<sequence length="137" mass="15726">MKKVYDVKLMQWITLFENLSGVKVKDAFLRNGSINFIVNKGDLWRAVGKGGKTVKKIEGLIKKKIKIFEFDEDVCKFVANFIYPIKAEKIELEEGIINIYAQGAQTKGLLIGRESKNLKELKEILLRYFDIEGIKIV</sequence>
<dbReference type="GO" id="GO:0003723">
    <property type="term" value="F:RNA binding"/>
    <property type="evidence" value="ECO:0007669"/>
    <property type="project" value="UniProtKB-KW"/>
</dbReference>
<dbReference type="SUPFAM" id="SSF54814">
    <property type="entry name" value="Prokaryotic type KH domain (KH-domain type II)"/>
    <property type="match status" value="1"/>
</dbReference>
<evidence type="ECO:0000256" key="3">
    <source>
        <dbReference type="ARBA" id="ARBA00023015"/>
    </source>
</evidence>
<evidence type="ECO:0000256" key="4">
    <source>
        <dbReference type="ARBA" id="ARBA00023163"/>
    </source>
</evidence>
<keyword evidence="3" id="KW-0805">Transcription regulation</keyword>
<evidence type="ECO:0000256" key="1">
    <source>
        <dbReference type="ARBA" id="ARBA00022490"/>
    </source>
</evidence>
<dbReference type="AlphaFoldDB" id="X0VMY1"/>
<dbReference type="InterPro" id="IPR015946">
    <property type="entry name" value="KH_dom-like_a/b"/>
</dbReference>
<reference evidence="5" key="1">
    <citation type="journal article" date="2014" name="Front. Microbiol.">
        <title>High frequency of phylogenetically diverse reductive dehalogenase-homologous genes in deep subseafloor sedimentary metagenomes.</title>
        <authorList>
            <person name="Kawai M."/>
            <person name="Futagami T."/>
            <person name="Toyoda A."/>
            <person name="Takaki Y."/>
            <person name="Nishi S."/>
            <person name="Hori S."/>
            <person name="Arai W."/>
            <person name="Tsubouchi T."/>
            <person name="Morono Y."/>
            <person name="Uchiyama I."/>
            <person name="Ito T."/>
            <person name="Fujiyama A."/>
            <person name="Inagaki F."/>
            <person name="Takami H."/>
        </authorList>
    </citation>
    <scope>NUCLEOTIDE SEQUENCE</scope>
    <source>
        <strain evidence="5">Expedition CK06-06</strain>
    </source>
</reference>
<comment type="caution">
    <text evidence="5">The sequence shown here is derived from an EMBL/GenBank/DDBJ whole genome shotgun (WGS) entry which is preliminary data.</text>
</comment>
<dbReference type="InterPro" id="IPR010212">
    <property type="entry name" value="NusA_arc"/>
</dbReference>
<dbReference type="Gene3D" id="3.30.300.20">
    <property type="match status" value="2"/>
</dbReference>
<keyword evidence="4" id="KW-0804">Transcription</keyword>
<dbReference type="NCBIfam" id="TIGR01952">
    <property type="entry name" value="nusA_arch"/>
    <property type="match status" value="1"/>
</dbReference>